<dbReference type="STRING" id="135208.A0A4Z0AC41"/>
<accession>A0A4Z0AC41</accession>
<dbReference type="EMBL" id="SFCI01000046">
    <property type="protein sequence ID" value="TFY83198.1"/>
    <property type="molecule type" value="Genomic_DNA"/>
</dbReference>
<feature type="domain" description="ATP-dependent DNA helicase RecQ zinc-binding" evidence="2">
    <location>
        <begin position="25"/>
        <end position="68"/>
    </location>
</feature>
<feature type="compositionally biased region" description="Low complexity" evidence="1">
    <location>
        <begin position="216"/>
        <end position="229"/>
    </location>
</feature>
<dbReference type="OrthoDB" id="10261556at2759"/>
<proteinExistence type="predicted"/>
<organism evidence="3 4">
    <name type="scientific">Hericium alpestre</name>
    <dbReference type="NCBI Taxonomy" id="135208"/>
    <lineage>
        <taxon>Eukaryota</taxon>
        <taxon>Fungi</taxon>
        <taxon>Dikarya</taxon>
        <taxon>Basidiomycota</taxon>
        <taxon>Agaricomycotina</taxon>
        <taxon>Agaricomycetes</taxon>
        <taxon>Russulales</taxon>
        <taxon>Hericiaceae</taxon>
        <taxon>Hericium</taxon>
    </lineage>
</organism>
<dbReference type="Gene3D" id="1.10.10.10">
    <property type="entry name" value="Winged helix-like DNA-binding domain superfamily/Winged helix DNA-binding domain"/>
    <property type="match status" value="1"/>
</dbReference>
<evidence type="ECO:0000313" key="4">
    <source>
        <dbReference type="Proteomes" id="UP000298061"/>
    </source>
</evidence>
<dbReference type="InterPro" id="IPR032284">
    <property type="entry name" value="RecQ_Zn-bd"/>
</dbReference>
<evidence type="ECO:0000259" key="2">
    <source>
        <dbReference type="Pfam" id="PF16124"/>
    </source>
</evidence>
<keyword evidence="4" id="KW-1185">Reference proteome</keyword>
<dbReference type="AlphaFoldDB" id="A0A4Z0AC41"/>
<name>A0A4Z0AC41_9AGAM</name>
<feature type="compositionally biased region" description="Polar residues" evidence="1">
    <location>
        <begin position="257"/>
        <end position="281"/>
    </location>
</feature>
<feature type="compositionally biased region" description="Acidic residues" evidence="1">
    <location>
        <begin position="239"/>
        <end position="253"/>
    </location>
</feature>
<sequence length="423" mass="46732">MQDTIKRPEEPAEMVLPQNVFSTILIKFAERLDICRHVAVCRYFGESIDTTNPEVAKSYCDKMCDVCKYPEKVQKRKQALSSQESAGLFMARIQREMAEDDDDSYPVPQVQPPRSHRTDENSVAGPSRQGPPAFQNQASSKSKSKVEDWPQLPTMPLAARNNYVGPGLLRSRVPGLKRTGSATSAGSGDSDNAKRPKIDYSLASGSVTRRPQGPTPFKVPFKVPFKAAPTAERIRSPEDPDQTEEADVVEDPENNVALPSSQPRTQPSEQGYNSANSSLLSSPVKLPDDNIHLDVSFSQKIPVNKRNETFTSIRKALHKATMQHSDSEDVWRRVKMASSSIDTRNGVVSAVAQELEFSVHSMSSTEKGYQTRSRATIAAAKAMAKMEAWEAAGDEEFEEAQEVVAVFKRLCKSSKSHGKSRAE</sequence>
<gene>
    <name evidence="3" type="ORF">EWM64_g814</name>
</gene>
<evidence type="ECO:0000256" key="1">
    <source>
        <dbReference type="SAM" id="MobiDB-lite"/>
    </source>
</evidence>
<dbReference type="Pfam" id="PF16124">
    <property type="entry name" value="RecQ_Zn_bind"/>
    <property type="match status" value="1"/>
</dbReference>
<reference evidence="3 4" key="1">
    <citation type="submission" date="2019-02" db="EMBL/GenBank/DDBJ databases">
        <title>Genome sequencing of the rare red list fungi Hericium alpestre (H. flagellum).</title>
        <authorList>
            <person name="Buettner E."/>
            <person name="Kellner H."/>
        </authorList>
    </citation>
    <scope>NUCLEOTIDE SEQUENCE [LARGE SCALE GENOMIC DNA]</scope>
    <source>
        <strain evidence="3 4">DSM 108284</strain>
    </source>
</reference>
<feature type="compositionally biased region" description="Low complexity" evidence="1">
    <location>
        <begin position="179"/>
        <end position="190"/>
    </location>
</feature>
<comment type="caution">
    <text evidence="3">The sequence shown here is derived from an EMBL/GenBank/DDBJ whole genome shotgun (WGS) entry which is preliminary data.</text>
</comment>
<dbReference type="InterPro" id="IPR036388">
    <property type="entry name" value="WH-like_DNA-bd_sf"/>
</dbReference>
<dbReference type="Proteomes" id="UP000298061">
    <property type="component" value="Unassembled WGS sequence"/>
</dbReference>
<feature type="region of interest" description="Disordered" evidence="1">
    <location>
        <begin position="98"/>
        <end position="281"/>
    </location>
</feature>
<evidence type="ECO:0000313" key="3">
    <source>
        <dbReference type="EMBL" id="TFY83198.1"/>
    </source>
</evidence>
<protein>
    <recommendedName>
        <fullName evidence="2">ATP-dependent DNA helicase RecQ zinc-binding domain-containing protein</fullName>
    </recommendedName>
</protein>